<reference evidence="10" key="1">
    <citation type="submission" date="2022-08" db="EMBL/GenBank/DDBJ databases">
        <authorList>
            <person name="Kallberg Y."/>
            <person name="Tangrot J."/>
            <person name="Rosling A."/>
        </authorList>
    </citation>
    <scope>NUCLEOTIDE SEQUENCE</scope>
    <source>
        <strain evidence="10">Wild A</strain>
    </source>
</reference>
<dbReference type="GO" id="GO:0006511">
    <property type="term" value="P:ubiquitin-dependent protein catabolic process"/>
    <property type="evidence" value="ECO:0007669"/>
    <property type="project" value="UniProtKB-UniRule"/>
</dbReference>
<dbReference type="SUPFAM" id="SSF54001">
    <property type="entry name" value="Cysteine proteinases"/>
    <property type="match status" value="1"/>
</dbReference>
<evidence type="ECO:0000256" key="6">
    <source>
        <dbReference type="ARBA" id="ARBA00022807"/>
    </source>
</evidence>
<dbReference type="GO" id="GO:0016579">
    <property type="term" value="P:protein deubiquitination"/>
    <property type="evidence" value="ECO:0007669"/>
    <property type="project" value="TreeGrafter"/>
</dbReference>
<evidence type="ECO:0000256" key="7">
    <source>
        <dbReference type="PROSITE-ProRule" id="PRU01393"/>
    </source>
</evidence>
<evidence type="ECO:0000256" key="8">
    <source>
        <dbReference type="SAM" id="Coils"/>
    </source>
</evidence>
<dbReference type="OrthoDB" id="1924260at2759"/>
<dbReference type="InterPro" id="IPR038765">
    <property type="entry name" value="Papain-like_cys_pep_sf"/>
</dbReference>
<proteinExistence type="inferred from homology"/>
<name>A0A9W4SCC9_9GLOM</name>
<evidence type="ECO:0000313" key="10">
    <source>
        <dbReference type="EMBL" id="CAI2164557.1"/>
    </source>
</evidence>
<keyword evidence="5 7" id="KW-0378">Hydrolase</keyword>
<feature type="domain" description="UCH catalytic" evidence="9">
    <location>
        <begin position="15"/>
        <end position="268"/>
    </location>
</feature>
<dbReference type="EMBL" id="CAMKVN010000164">
    <property type="protein sequence ID" value="CAI2164557.1"/>
    <property type="molecule type" value="Genomic_DNA"/>
</dbReference>
<dbReference type="GO" id="GO:0004843">
    <property type="term" value="F:cysteine-type deubiquitinase activity"/>
    <property type="evidence" value="ECO:0007669"/>
    <property type="project" value="UniProtKB-UniRule"/>
</dbReference>
<evidence type="ECO:0000256" key="1">
    <source>
        <dbReference type="ARBA" id="ARBA00000707"/>
    </source>
</evidence>
<dbReference type="GO" id="GO:0005737">
    <property type="term" value="C:cytoplasm"/>
    <property type="evidence" value="ECO:0007669"/>
    <property type="project" value="TreeGrafter"/>
</dbReference>
<comment type="similarity">
    <text evidence="7">Belongs to the peptidase C12 family.</text>
</comment>
<feature type="active site" description="Nucleophile" evidence="7">
    <location>
        <position position="100"/>
    </location>
</feature>
<evidence type="ECO:0000256" key="2">
    <source>
        <dbReference type="ARBA" id="ARBA00012759"/>
    </source>
</evidence>
<sequence length="414" mass="48077">MSSLLLPHEQRINGPWVKLQSEPKLFNALMYDLGVRGAQATEVFVLDDTDNFHELGEIYGFVYLFRMMGDVKTLYKSDEYTPVENPKNVYFANQVVDNACATLAVLNIALNSPQLEIGTDLREFKEFTKDFPPPVKGFTITNHPSFRLIHNSMARFTFRFFSSFSSLIMAPNYTKYFGRHPEEALVVEEASGKPSATVDESVEVYHYIAYVPVDGEVWQLDGLYPHPVSVGKYSDKQRWYDAARDAMRARTRGFYAEQINFVLLAITKDPINIKQMRIKECIYLKRIVESVLDEINGEWRVALVNEPEFVEVFLTEDEEMEVAKRDNVTKEIQILNSNRGDVNKLIQLRTNWVDELRVLQKAIERENKLKKVEKERQTFDYGPFIREYISILQERGDLKELLKQAEEEDCDIVF</sequence>
<feature type="site" description="Transition state stabilizer" evidence="7">
    <location>
        <position position="94"/>
    </location>
</feature>
<evidence type="ECO:0000256" key="5">
    <source>
        <dbReference type="ARBA" id="ARBA00022801"/>
    </source>
</evidence>
<keyword evidence="11" id="KW-1185">Reference proteome</keyword>
<dbReference type="PROSITE" id="PS52049">
    <property type="entry name" value="ULD"/>
    <property type="match status" value="1"/>
</dbReference>
<dbReference type="PANTHER" id="PTHR10589:SF29">
    <property type="entry name" value="UBIQUITIN CARBOXYL-TERMINAL HYDROLASE"/>
    <property type="match status" value="1"/>
</dbReference>
<dbReference type="EC" id="3.4.19.12" evidence="2 7"/>
<evidence type="ECO:0000259" key="9">
    <source>
        <dbReference type="PROSITE" id="PS52048"/>
    </source>
</evidence>
<dbReference type="PROSITE" id="PS52048">
    <property type="entry name" value="UCH_DOMAIN"/>
    <property type="match status" value="1"/>
</dbReference>
<protein>
    <recommendedName>
        <fullName evidence="2 7">ubiquitinyl hydrolase 1</fullName>
        <ecNumber evidence="2 7">3.4.19.12</ecNumber>
    </recommendedName>
</protein>
<dbReference type="InterPro" id="IPR036959">
    <property type="entry name" value="Peptidase_C12_UCH_sf"/>
</dbReference>
<keyword evidence="4 7" id="KW-0833">Ubl conjugation pathway</keyword>
<keyword evidence="6 7" id="KW-0788">Thiol protease</keyword>
<keyword evidence="8" id="KW-0175">Coiled coil</keyword>
<comment type="caution">
    <text evidence="10">The sequence shown here is derived from an EMBL/GenBank/DDBJ whole genome shotgun (WGS) entry which is preliminary data.</text>
</comment>
<evidence type="ECO:0000313" key="11">
    <source>
        <dbReference type="Proteomes" id="UP001153678"/>
    </source>
</evidence>
<dbReference type="Proteomes" id="UP001153678">
    <property type="component" value="Unassembled WGS sequence"/>
</dbReference>
<feature type="coiled-coil region" evidence="8">
    <location>
        <begin position="356"/>
        <end position="408"/>
    </location>
</feature>
<dbReference type="Pfam" id="PF01088">
    <property type="entry name" value="Peptidase_C12"/>
    <property type="match status" value="1"/>
</dbReference>
<organism evidence="10 11">
    <name type="scientific">Funneliformis geosporum</name>
    <dbReference type="NCBI Taxonomy" id="1117311"/>
    <lineage>
        <taxon>Eukaryota</taxon>
        <taxon>Fungi</taxon>
        <taxon>Fungi incertae sedis</taxon>
        <taxon>Mucoromycota</taxon>
        <taxon>Glomeromycotina</taxon>
        <taxon>Glomeromycetes</taxon>
        <taxon>Glomerales</taxon>
        <taxon>Glomeraceae</taxon>
        <taxon>Funneliformis</taxon>
    </lineage>
</organism>
<accession>A0A9W4SCC9</accession>
<dbReference type="AlphaFoldDB" id="A0A9W4SCC9"/>
<feature type="site" description="Important for enzyme activity" evidence="7">
    <location>
        <position position="221"/>
    </location>
</feature>
<gene>
    <name evidence="10" type="ORF">FWILDA_LOCUS1628</name>
</gene>
<keyword evidence="3 7" id="KW-0645">Protease</keyword>
<dbReference type="Gene3D" id="3.40.532.10">
    <property type="entry name" value="Peptidase C12, ubiquitin carboxyl-terminal hydrolase"/>
    <property type="match status" value="1"/>
</dbReference>
<dbReference type="InterPro" id="IPR001578">
    <property type="entry name" value="Peptidase_C12_UCH"/>
</dbReference>
<comment type="catalytic activity">
    <reaction evidence="1 7">
        <text>Thiol-dependent hydrolysis of ester, thioester, amide, peptide and isopeptide bonds formed by the C-terminal Gly of ubiquitin (a 76-residue protein attached to proteins as an intracellular targeting signal).</text>
        <dbReference type="EC" id="3.4.19.12"/>
    </reaction>
</comment>
<evidence type="ECO:0000256" key="4">
    <source>
        <dbReference type="ARBA" id="ARBA00022786"/>
    </source>
</evidence>
<evidence type="ECO:0000256" key="3">
    <source>
        <dbReference type="ARBA" id="ARBA00022670"/>
    </source>
</evidence>
<feature type="active site" description="Proton donor" evidence="7">
    <location>
        <position position="206"/>
    </location>
</feature>
<dbReference type="PANTHER" id="PTHR10589">
    <property type="entry name" value="UBIQUITIN CARBOXYL-TERMINAL HYDROLASE"/>
    <property type="match status" value="1"/>
</dbReference>